<evidence type="ECO:0000259" key="2">
    <source>
        <dbReference type="Pfam" id="PF12802"/>
    </source>
</evidence>
<dbReference type="HOGENOM" id="CLU_1017884_0_0_2"/>
<evidence type="ECO:0000313" key="3">
    <source>
        <dbReference type="EMBL" id="ABL78658.1"/>
    </source>
</evidence>
<sequence length="274" mass="28598">MKSGVTAFALLALLAATQLALAQPLEVLYVLPGGLVQGYVVFTVPGTGFAEFKLPGSVESLGVTGTGSSPPVFNLSGGVLSVLADPGSTVNASFVSRLPRDSVTTLSVPAENQSLKVYVSSEYVVLGVSPTPTTIAYTQGYVLLGFDVLAEDLQVVLVETGSAQAGQGAPAAQQGGAPQLQQLLPYAVLVAVAVAAVLLALRLKRRGEGGVVLEEDEAILDFLRRSGGRAYLKEIREALGIPSTTLLRRVRRLEKAGYLRLEKTPGGLLVILKK</sequence>
<dbReference type="Pfam" id="PF12802">
    <property type="entry name" value="MarR_2"/>
    <property type="match status" value="1"/>
</dbReference>
<dbReference type="SUPFAM" id="SSF46785">
    <property type="entry name" value="Winged helix' DNA-binding domain"/>
    <property type="match status" value="1"/>
</dbReference>
<accession>A1RZM8</accession>
<keyword evidence="4" id="KW-1185">Reference proteome</keyword>
<evidence type="ECO:0000256" key="1">
    <source>
        <dbReference type="SAM" id="Phobius"/>
    </source>
</evidence>
<keyword evidence="1" id="KW-0472">Membrane</keyword>
<dbReference type="EMBL" id="CP000505">
    <property type="protein sequence ID" value="ABL78658.1"/>
    <property type="molecule type" value="Genomic_DNA"/>
</dbReference>
<dbReference type="GeneID" id="4600426"/>
<dbReference type="InterPro" id="IPR000835">
    <property type="entry name" value="HTH_MarR-typ"/>
</dbReference>
<dbReference type="STRING" id="368408.Tpen_1260"/>
<dbReference type="KEGG" id="tpe:Tpen_1260"/>
<name>A1RZM8_THEPD</name>
<dbReference type="EnsemblBacteria" id="ABL78658">
    <property type="protein sequence ID" value="ABL78658"/>
    <property type="gene ID" value="Tpen_1260"/>
</dbReference>
<keyword evidence="1" id="KW-0812">Transmembrane</keyword>
<dbReference type="InterPro" id="IPR011991">
    <property type="entry name" value="ArsR-like_HTH"/>
</dbReference>
<dbReference type="RefSeq" id="WP_011752923.1">
    <property type="nucleotide sequence ID" value="NC_008698.1"/>
</dbReference>
<dbReference type="AlphaFoldDB" id="A1RZM8"/>
<dbReference type="Proteomes" id="UP000000641">
    <property type="component" value="Chromosome"/>
</dbReference>
<feature type="domain" description="HTH marR-type" evidence="2">
    <location>
        <begin position="219"/>
        <end position="266"/>
    </location>
</feature>
<dbReference type="CDD" id="cd00090">
    <property type="entry name" value="HTH_ARSR"/>
    <property type="match status" value="1"/>
</dbReference>
<proteinExistence type="predicted"/>
<dbReference type="InterPro" id="IPR036388">
    <property type="entry name" value="WH-like_DNA-bd_sf"/>
</dbReference>
<evidence type="ECO:0000313" key="4">
    <source>
        <dbReference type="Proteomes" id="UP000000641"/>
    </source>
</evidence>
<dbReference type="OrthoDB" id="28494at2157"/>
<dbReference type="Gene3D" id="1.10.10.10">
    <property type="entry name" value="Winged helix-like DNA-binding domain superfamily/Winged helix DNA-binding domain"/>
    <property type="match status" value="1"/>
</dbReference>
<protein>
    <submittedName>
        <fullName evidence="3">Transcriptional regulator, AsnC family</fullName>
    </submittedName>
</protein>
<organism evidence="3 4">
    <name type="scientific">Thermofilum pendens (strain DSM 2475 / Hrk 5)</name>
    <dbReference type="NCBI Taxonomy" id="368408"/>
    <lineage>
        <taxon>Archaea</taxon>
        <taxon>Thermoproteota</taxon>
        <taxon>Thermoprotei</taxon>
        <taxon>Thermofilales</taxon>
        <taxon>Thermofilaceae</taxon>
        <taxon>Thermofilum</taxon>
    </lineage>
</organism>
<gene>
    <name evidence="3" type="ordered locus">Tpen_1260</name>
</gene>
<dbReference type="InterPro" id="IPR036390">
    <property type="entry name" value="WH_DNA-bd_sf"/>
</dbReference>
<dbReference type="GO" id="GO:0003700">
    <property type="term" value="F:DNA-binding transcription factor activity"/>
    <property type="evidence" value="ECO:0007669"/>
    <property type="project" value="InterPro"/>
</dbReference>
<dbReference type="eggNOG" id="arCOG00374">
    <property type="taxonomic scope" value="Archaea"/>
</dbReference>
<feature type="transmembrane region" description="Helical" evidence="1">
    <location>
        <begin position="183"/>
        <end position="201"/>
    </location>
</feature>
<reference evidence="4" key="1">
    <citation type="journal article" date="2008" name="J. Bacteriol.">
        <title>Genome sequence of Thermofilum pendens reveals an exceptional loss of biosynthetic pathways without genome reduction.</title>
        <authorList>
            <person name="Anderson I."/>
            <person name="Rodriguez J."/>
            <person name="Susanti D."/>
            <person name="Porat I."/>
            <person name="Reich C."/>
            <person name="Ulrich L.E."/>
            <person name="Elkins J.G."/>
            <person name="Mavromatis K."/>
            <person name="Lykidis A."/>
            <person name="Kim E."/>
            <person name="Thompson L.S."/>
            <person name="Nolan M."/>
            <person name="Land M."/>
            <person name="Copeland A."/>
            <person name="Lapidus A."/>
            <person name="Lucas S."/>
            <person name="Detter C."/>
            <person name="Zhulin I.B."/>
            <person name="Olsen G.J."/>
            <person name="Whitman W."/>
            <person name="Mukhopadhyay B."/>
            <person name="Bristow J."/>
            <person name="Kyrpides N."/>
        </authorList>
    </citation>
    <scope>NUCLEOTIDE SEQUENCE [LARGE SCALE GENOMIC DNA]</scope>
    <source>
        <strain evidence="4">DSM 2475 / Hrk 5</strain>
    </source>
</reference>
<keyword evidence="1" id="KW-1133">Transmembrane helix</keyword>